<keyword evidence="1" id="KW-0456">Lyase</keyword>
<dbReference type="OrthoDB" id="149172at2"/>
<gene>
    <name evidence="3" type="ORF">PSM7751_00879</name>
</gene>
<dbReference type="InterPro" id="IPR032466">
    <property type="entry name" value="Metal_Hydrolase"/>
</dbReference>
<dbReference type="Proteomes" id="UP000193963">
    <property type="component" value="Unassembled WGS sequence"/>
</dbReference>
<reference evidence="3 4" key="1">
    <citation type="submission" date="2017-03" db="EMBL/GenBank/DDBJ databases">
        <authorList>
            <person name="Afonso C.L."/>
            <person name="Miller P.J."/>
            <person name="Scott M.A."/>
            <person name="Spackman E."/>
            <person name="Goraichik I."/>
            <person name="Dimitrov K.M."/>
            <person name="Suarez D.L."/>
            <person name="Swayne D.E."/>
        </authorList>
    </citation>
    <scope>NUCLEOTIDE SEQUENCE [LARGE SCALE GENOMIC DNA]</scope>
    <source>
        <strain evidence="3 4">CECT 7751</strain>
    </source>
</reference>
<dbReference type="SUPFAM" id="SSF51556">
    <property type="entry name" value="Metallo-dependent hydrolases"/>
    <property type="match status" value="1"/>
</dbReference>
<proteinExistence type="predicted"/>
<dbReference type="Pfam" id="PF04909">
    <property type="entry name" value="Amidohydro_2"/>
    <property type="match status" value="1"/>
</dbReference>
<dbReference type="EMBL" id="FWFN01000002">
    <property type="protein sequence ID" value="SLN25009.1"/>
    <property type="molecule type" value="Genomic_DNA"/>
</dbReference>
<dbReference type="InterPro" id="IPR032465">
    <property type="entry name" value="ACMSD"/>
</dbReference>
<sequence length="355" mass="39797">MSVRYPEMPPRNPNPPYKRIATEEAWLPQEIKDLYIKGLDDGSISDPGFQSLWGFFGKSKTEKAQAHNRRITSLGEERLADMDAAGIDMAVLALSSPGVQVFEPAQGTALARMANDMLAEGVAAHPDRFLGLAAFSPLDIGEAEKELERGVTKLGLRGGILNSHTLGVYLDDEKYWGLFEAAEALDVPIYLHPNTPPADMIDPFLPRCLDAAVYGFACETGLHALRLVVSGLFDRFPKLNIILGHCGEALPYWLYRIDYMHGHISKTGRHPNVQPLKRRAWDYLIDNFYYTSSGVGWAPPVKFVQEVIGVDRMMYAMDYPWQYVPEEVGVFDHMDVPEAAKKAFYEDVARKVFKI</sequence>
<name>A0A1X6YMP7_9RHOB</name>
<accession>A0A1X6YMP7</accession>
<dbReference type="GO" id="GO:0016787">
    <property type="term" value="F:hydrolase activity"/>
    <property type="evidence" value="ECO:0007669"/>
    <property type="project" value="UniProtKB-KW"/>
</dbReference>
<dbReference type="PANTHER" id="PTHR21240:SF30">
    <property type="entry name" value="AMIDOHYDROLASE-RELATED DOMAIN-CONTAINING PROTEIN-RELATED"/>
    <property type="match status" value="1"/>
</dbReference>
<feature type="domain" description="Amidohydrolase-related" evidence="2">
    <location>
        <begin position="66"/>
        <end position="354"/>
    </location>
</feature>
<dbReference type="GO" id="GO:0019748">
    <property type="term" value="P:secondary metabolic process"/>
    <property type="evidence" value="ECO:0007669"/>
    <property type="project" value="TreeGrafter"/>
</dbReference>
<protein>
    <submittedName>
        <fullName evidence="3">Amidohydrolase</fullName>
    </submittedName>
</protein>
<evidence type="ECO:0000256" key="1">
    <source>
        <dbReference type="ARBA" id="ARBA00023239"/>
    </source>
</evidence>
<organism evidence="3 4">
    <name type="scientific">Pseudooceanicola marinus</name>
    <dbReference type="NCBI Taxonomy" id="396013"/>
    <lineage>
        <taxon>Bacteria</taxon>
        <taxon>Pseudomonadati</taxon>
        <taxon>Pseudomonadota</taxon>
        <taxon>Alphaproteobacteria</taxon>
        <taxon>Rhodobacterales</taxon>
        <taxon>Paracoccaceae</taxon>
        <taxon>Pseudooceanicola</taxon>
    </lineage>
</organism>
<dbReference type="RefSeq" id="WP_085886794.1">
    <property type="nucleotide sequence ID" value="NZ_FWFN01000002.1"/>
</dbReference>
<dbReference type="GO" id="GO:0016831">
    <property type="term" value="F:carboxy-lyase activity"/>
    <property type="evidence" value="ECO:0007669"/>
    <property type="project" value="InterPro"/>
</dbReference>
<dbReference type="Gene3D" id="3.20.20.140">
    <property type="entry name" value="Metal-dependent hydrolases"/>
    <property type="match status" value="1"/>
</dbReference>
<keyword evidence="4" id="KW-1185">Reference proteome</keyword>
<dbReference type="PANTHER" id="PTHR21240">
    <property type="entry name" value="2-AMINO-3-CARBOXYLMUCONATE-6-SEMIALDEHYDE DECARBOXYLASE"/>
    <property type="match status" value="1"/>
</dbReference>
<evidence type="ECO:0000313" key="4">
    <source>
        <dbReference type="Proteomes" id="UP000193963"/>
    </source>
</evidence>
<evidence type="ECO:0000259" key="2">
    <source>
        <dbReference type="Pfam" id="PF04909"/>
    </source>
</evidence>
<evidence type="ECO:0000313" key="3">
    <source>
        <dbReference type="EMBL" id="SLN25009.1"/>
    </source>
</evidence>
<dbReference type="AlphaFoldDB" id="A0A1X6YMP7"/>
<dbReference type="InterPro" id="IPR006680">
    <property type="entry name" value="Amidohydro-rel"/>
</dbReference>
<keyword evidence="3" id="KW-0378">Hydrolase</keyword>
<dbReference type="GO" id="GO:0005829">
    <property type="term" value="C:cytosol"/>
    <property type="evidence" value="ECO:0007669"/>
    <property type="project" value="TreeGrafter"/>
</dbReference>